<dbReference type="PIRSF" id="PIRSF002741">
    <property type="entry name" value="MppA"/>
    <property type="match status" value="1"/>
</dbReference>
<dbReference type="InterPro" id="IPR030678">
    <property type="entry name" value="Peptide/Ni-bd"/>
</dbReference>
<organism evidence="4 5">
    <name type="scientific">Hwanghaeella grinnelliae</name>
    <dbReference type="NCBI Taxonomy" id="2500179"/>
    <lineage>
        <taxon>Bacteria</taxon>
        <taxon>Pseudomonadati</taxon>
        <taxon>Pseudomonadota</taxon>
        <taxon>Alphaproteobacteria</taxon>
        <taxon>Rhodospirillales</taxon>
        <taxon>Rhodospirillaceae</taxon>
        <taxon>Hwanghaeella</taxon>
    </lineage>
</organism>
<dbReference type="SUPFAM" id="SSF53850">
    <property type="entry name" value="Periplasmic binding protein-like II"/>
    <property type="match status" value="1"/>
</dbReference>
<accession>A0A437QKG7</accession>
<dbReference type="RefSeq" id="WP_127767224.1">
    <property type="nucleotide sequence ID" value="NZ_SADE01000003.1"/>
</dbReference>
<dbReference type="PANTHER" id="PTHR30290">
    <property type="entry name" value="PERIPLASMIC BINDING COMPONENT OF ABC TRANSPORTER"/>
    <property type="match status" value="1"/>
</dbReference>
<proteinExistence type="inferred from homology"/>
<comment type="subcellular location">
    <subcellularLocation>
        <location evidence="1">Periplasm</location>
    </subcellularLocation>
</comment>
<dbReference type="InterPro" id="IPR000914">
    <property type="entry name" value="SBP_5_dom"/>
</dbReference>
<feature type="domain" description="Solute-binding protein family 5" evidence="3">
    <location>
        <begin position="102"/>
        <end position="456"/>
    </location>
</feature>
<dbReference type="GO" id="GO:1904680">
    <property type="term" value="F:peptide transmembrane transporter activity"/>
    <property type="evidence" value="ECO:0007669"/>
    <property type="project" value="TreeGrafter"/>
</dbReference>
<comment type="caution">
    <text evidence="4">The sequence shown here is derived from an EMBL/GenBank/DDBJ whole genome shotgun (WGS) entry which is preliminary data.</text>
</comment>
<dbReference type="InterPro" id="IPR039424">
    <property type="entry name" value="SBP_5"/>
</dbReference>
<comment type="similarity">
    <text evidence="2">Belongs to the bacterial solute-binding protein 5 family.</text>
</comment>
<sequence length="539" mass="59505">MDKTKLNELSRLERQFRAAQIDRRSFMMGALALGLTVPAASAMVSKAKAATPKKGGVWRQGLTGAGTGDSLDPAQILDSYMINVSFGQLRNCLTEIGPENQLIPELASGWEASDDASQWVFKIRQGVEFHNGKTLDSTDVVESFRHHMGENSKSAAKGIIAAIQDVKADGKDTVVFTLSGGSADFPYLVSDYHLGICPAKPEGGIDWESGVGTGGYALKSFDPGVRTVTTRNPNYWKEGAGHFDEIVTLFISDVGARTSALLTGEIDGMQNVDLKTMGRMKKMPNVVAFPTTGNQHITLPMLSKSAPFDNVDLQLALKYAIDREEWLQKILQGYGEVGNDFPIGPVNQYRATEEEIPQRGYDADKAKFHLKKAGYDSIDLKLSMAATAFEGAVDAGQLYSETAKKAGINISITREADDGYWSNVWLKKPWCASYWGGRPTEDWMFSQVYASGAEWNESQFDNERFMKLLIEGRAELDPARRREIYVDMQRIVHDECGCVIPMFSAFTQAVSAKTGLPENIASNWGFDGEKAGERWWYKE</sequence>
<evidence type="ECO:0000313" key="4">
    <source>
        <dbReference type="EMBL" id="RVU34932.1"/>
    </source>
</evidence>
<dbReference type="CDD" id="cd08503">
    <property type="entry name" value="PBP2_NikA_DppA_OppA_like_17"/>
    <property type="match status" value="1"/>
</dbReference>
<dbReference type="PROSITE" id="PS51318">
    <property type="entry name" value="TAT"/>
    <property type="match status" value="1"/>
</dbReference>
<evidence type="ECO:0000313" key="5">
    <source>
        <dbReference type="Proteomes" id="UP000287447"/>
    </source>
</evidence>
<evidence type="ECO:0000256" key="1">
    <source>
        <dbReference type="ARBA" id="ARBA00004418"/>
    </source>
</evidence>
<dbReference type="AlphaFoldDB" id="A0A437QKG7"/>
<dbReference type="GO" id="GO:0015833">
    <property type="term" value="P:peptide transport"/>
    <property type="evidence" value="ECO:0007669"/>
    <property type="project" value="TreeGrafter"/>
</dbReference>
<protein>
    <submittedName>
        <fullName evidence="4">ABC transporter substrate-binding protein</fullName>
    </submittedName>
</protein>
<dbReference type="InterPro" id="IPR006311">
    <property type="entry name" value="TAT_signal"/>
</dbReference>
<name>A0A437QKG7_9PROT</name>
<dbReference type="GO" id="GO:0030288">
    <property type="term" value="C:outer membrane-bounded periplasmic space"/>
    <property type="evidence" value="ECO:0007669"/>
    <property type="project" value="UniProtKB-ARBA"/>
</dbReference>
<dbReference type="Gene3D" id="3.40.190.10">
    <property type="entry name" value="Periplasmic binding protein-like II"/>
    <property type="match status" value="1"/>
</dbReference>
<gene>
    <name evidence="4" type="ORF">EOI86_19050</name>
</gene>
<dbReference type="GO" id="GO:0043190">
    <property type="term" value="C:ATP-binding cassette (ABC) transporter complex"/>
    <property type="evidence" value="ECO:0007669"/>
    <property type="project" value="InterPro"/>
</dbReference>
<dbReference type="Pfam" id="PF00496">
    <property type="entry name" value="SBP_bac_5"/>
    <property type="match status" value="1"/>
</dbReference>
<reference evidence="5" key="1">
    <citation type="submission" date="2019-01" db="EMBL/GenBank/DDBJ databases">
        <title>Gri0909 isolated from a small marine red alga.</title>
        <authorList>
            <person name="Kim J."/>
            <person name="Jeong S.E."/>
            <person name="Jeon C.O."/>
        </authorList>
    </citation>
    <scope>NUCLEOTIDE SEQUENCE [LARGE SCALE GENOMIC DNA]</scope>
    <source>
        <strain evidence="5">Gri0909</strain>
    </source>
</reference>
<dbReference type="OrthoDB" id="9803988at2"/>
<keyword evidence="5" id="KW-1185">Reference proteome</keyword>
<dbReference type="Proteomes" id="UP000287447">
    <property type="component" value="Unassembled WGS sequence"/>
</dbReference>
<dbReference type="EMBL" id="SADE01000003">
    <property type="protein sequence ID" value="RVU34932.1"/>
    <property type="molecule type" value="Genomic_DNA"/>
</dbReference>
<evidence type="ECO:0000256" key="2">
    <source>
        <dbReference type="ARBA" id="ARBA00005695"/>
    </source>
</evidence>
<evidence type="ECO:0000259" key="3">
    <source>
        <dbReference type="Pfam" id="PF00496"/>
    </source>
</evidence>
<dbReference type="Gene3D" id="3.10.105.10">
    <property type="entry name" value="Dipeptide-binding Protein, Domain 3"/>
    <property type="match status" value="1"/>
</dbReference>